<sequence>MASSSSLTPISKRLEGEVAIITGGASGIGETTARLFVRHGAKVIIADVQDDLGQAICKDFNQDETISYVHCDVTSEDDVKNVVNFAMSKYGRLDIMFNNTGITGNVEPTILGTDNENFKKVFNVNVYGGFLAAKQAARVMIPAKKGQHDIRVNSVSPCAIATPLLTKAMRKDKEFVEEVVCSTTILKGVVPGVNDVAEAALFLSSSEAKYVSGLNLIIDGGYSTTNQSFTMLLKSYCLKS</sequence>
<name>A0ACC0Y465_9ROSI</name>
<keyword evidence="2" id="KW-1185">Reference proteome</keyword>
<gene>
    <name evidence="1" type="ORF">Pint_36118</name>
</gene>
<comment type="caution">
    <text evidence="1">The sequence shown here is derived from an EMBL/GenBank/DDBJ whole genome shotgun (WGS) entry which is preliminary data.</text>
</comment>
<evidence type="ECO:0000313" key="1">
    <source>
        <dbReference type="EMBL" id="KAJ0028510.1"/>
    </source>
</evidence>
<dbReference type="Proteomes" id="UP001163603">
    <property type="component" value="Chromosome 9"/>
</dbReference>
<proteinExistence type="predicted"/>
<organism evidence="1 2">
    <name type="scientific">Pistacia integerrima</name>
    <dbReference type="NCBI Taxonomy" id="434235"/>
    <lineage>
        <taxon>Eukaryota</taxon>
        <taxon>Viridiplantae</taxon>
        <taxon>Streptophyta</taxon>
        <taxon>Embryophyta</taxon>
        <taxon>Tracheophyta</taxon>
        <taxon>Spermatophyta</taxon>
        <taxon>Magnoliopsida</taxon>
        <taxon>eudicotyledons</taxon>
        <taxon>Gunneridae</taxon>
        <taxon>Pentapetalae</taxon>
        <taxon>rosids</taxon>
        <taxon>malvids</taxon>
        <taxon>Sapindales</taxon>
        <taxon>Anacardiaceae</taxon>
        <taxon>Pistacia</taxon>
    </lineage>
</organism>
<dbReference type="EMBL" id="CM047744">
    <property type="protein sequence ID" value="KAJ0028510.1"/>
    <property type="molecule type" value="Genomic_DNA"/>
</dbReference>
<protein>
    <submittedName>
        <fullName evidence="1">Uncharacterized protein</fullName>
    </submittedName>
</protein>
<evidence type="ECO:0000313" key="2">
    <source>
        <dbReference type="Proteomes" id="UP001163603"/>
    </source>
</evidence>
<accession>A0ACC0Y465</accession>
<reference evidence="2" key="1">
    <citation type="journal article" date="2023" name="G3 (Bethesda)">
        <title>Genome assembly and association tests identify interacting loci associated with vigor, precocity, and sex in interspecific pistachio rootstocks.</title>
        <authorList>
            <person name="Palmer W."/>
            <person name="Jacygrad E."/>
            <person name="Sagayaradj S."/>
            <person name="Cavanaugh K."/>
            <person name="Han R."/>
            <person name="Bertier L."/>
            <person name="Beede B."/>
            <person name="Kafkas S."/>
            <person name="Golino D."/>
            <person name="Preece J."/>
            <person name="Michelmore R."/>
        </authorList>
    </citation>
    <scope>NUCLEOTIDE SEQUENCE [LARGE SCALE GENOMIC DNA]</scope>
</reference>